<dbReference type="OrthoDB" id="8070908at2759"/>
<protein>
    <recommendedName>
        <fullName evidence="4">Cystatin domain-containing protein</fullName>
    </recommendedName>
</protein>
<evidence type="ECO:0000313" key="3">
    <source>
        <dbReference type="Proteomes" id="UP000037069"/>
    </source>
</evidence>
<dbReference type="Proteomes" id="UP000037069">
    <property type="component" value="Unassembled WGS sequence"/>
</dbReference>
<feature type="chain" id="PRO_5005535677" description="Cystatin domain-containing protein" evidence="1">
    <location>
        <begin position="20"/>
        <end position="121"/>
    </location>
</feature>
<dbReference type="AlphaFoldDB" id="A0A0L0C2E5"/>
<comment type="caution">
    <text evidence="2">The sequence shown here is derived from an EMBL/GenBank/DDBJ whole genome shotgun (WGS) entry which is preliminary data.</text>
</comment>
<evidence type="ECO:0000256" key="1">
    <source>
        <dbReference type="SAM" id="SignalP"/>
    </source>
</evidence>
<name>A0A0L0C2E5_LUCCU</name>
<evidence type="ECO:0000313" key="2">
    <source>
        <dbReference type="EMBL" id="KNC26402.1"/>
    </source>
</evidence>
<keyword evidence="3" id="KW-1185">Reference proteome</keyword>
<proteinExistence type="predicted"/>
<organism evidence="2 3">
    <name type="scientific">Lucilia cuprina</name>
    <name type="common">Green bottle fly</name>
    <name type="synonym">Australian sheep blowfly</name>
    <dbReference type="NCBI Taxonomy" id="7375"/>
    <lineage>
        <taxon>Eukaryota</taxon>
        <taxon>Metazoa</taxon>
        <taxon>Ecdysozoa</taxon>
        <taxon>Arthropoda</taxon>
        <taxon>Hexapoda</taxon>
        <taxon>Insecta</taxon>
        <taxon>Pterygota</taxon>
        <taxon>Neoptera</taxon>
        <taxon>Endopterygota</taxon>
        <taxon>Diptera</taxon>
        <taxon>Brachycera</taxon>
        <taxon>Muscomorpha</taxon>
        <taxon>Oestroidea</taxon>
        <taxon>Calliphoridae</taxon>
        <taxon>Luciliinae</taxon>
        <taxon>Lucilia</taxon>
    </lineage>
</organism>
<dbReference type="EMBL" id="JRES01000987">
    <property type="protein sequence ID" value="KNC26402.1"/>
    <property type="molecule type" value="Genomic_DNA"/>
</dbReference>
<reference evidence="2 3" key="1">
    <citation type="journal article" date="2015" name="Nat. Commun.">
        <title>Lucilia cuprina genome unlocks parasitic fly biology to underpin future interventions.</title>
        <authorList>
            <person name="Anstead C.A."/>
            <person name="Korhonen P.K."/>
            <person name="Young N.D."/>
            <person name="Hall R.S."/>
            <person name="Jex A.R."/>
            <person name="Murali S.C."/>
            <person name="Hughes D.S."/>
            <person name="Lee S.F."/>
            <person name="Perry T."/>
            <person name="Stroehlein A.J."/>
            <person name="Ansell B.R."/>
            <person name="Breugelmans B."/>
            <person name="Hofmann A."/>
            <person name="Qu J."/>
            <person name="Dugan S."/>
            <person name="Lee S.L."/>
            <person name="Chao H."/>
            <person name="Dinh H."/>
            <person name="Han Y."/>
            <person name="Doddapaneni H.V."/>
            <person name="Worley K.C."/>
            <person name="Muzny D.M."/>
            <person name="Ioannidis P."/>
            <person name="Waterhouse R.M."/>
            <person name="Zdobnov E.M."/>
            <person name="James P.J."/>
            <person name="Bagnall N.H."/>
            <person name="Kotze A.C."/>
            <person name="Gibbs R.A."/>
            <person name="Richards S."/>
            <person name="Batterham P."/>
            <person name="Gasser R.B."/>
        </authorList>
    </citation>
    <scope>NUCLEOTIDE SEQUENCE [LARGE SCALE GENOMIC DNA]</scope>
    <source>
        <strain evidence="2 3">LS</strain>
        <tissue evidence="2">Full body</tissue>
    </source>
</reference>
<feature type="signal peptide" evidence="1">
    <location>
        <begin position="1"/>
        <end position="19"/>
    </location>
</feature>
<evidence type="ECO:0008006" key="4">
    <source>
        <dbReference type="Google" id="ProtNLM"/>
    </source>
</evidence>
<gene>
    <name evidence="2" type="ORF">FF38_03323</name>
</gene>
<sequence>MFKIIVCVFFVAFFLRGNSKKLSGTEFDDAVKILNGGLTKLKDATGDWYTAREVDAAFKFIPNEVYSYEITASDYRNDRKNCTITVTYSYGVYNALVSVQCGGETAVNKTIVNQVNVEIVP</sequence>
<accession>A0A0L0C2E5</accession>
<keyword evidence="1" id="KW-0732">Signal</keyword>